<reference evidence="2 3" key="1">
    <citation type="journal article" date="2021" name="bioRxiv">
        <title>The Gossypium anomalum genome as a resource for cotton improvement and evolutionary analysis of hybrid incompatibility.</title>
        <authorList>
            <person name="Grover C.E."/>
            <person name="Yuan D."/>
            <person name="Arick M.A."/>
            <person name="Miller E.R."/>
            <person name="Hu G."/>
            <person name="Peterson D.G."/>
            <person name="Wendel J.F."/>
            <person name="Udall J.A."/>
        </authorList>
    </citation>
    <scope>NUCLEOTIDE SEQUENCE [LARGE SCALE GENOMIC DNA]</scope>
    <source>
        <strain evidence="2">JFW-Udall</strain>
        <tissue evidence="2">Leaf</tissue>
    </source>
</reference>
<comment type="caution">
    <text evidence="2">The sequence shown here is derived from an EMBL/GenBank/DDBJ whole genome shotgun (WGS) entry which is preliminary data.</text>
</comment>
<keyword evidence="3" id="KW-1185">Reference proteome</keyword>
<dbReference type="EMBL" id="JAHUZN010000010">
    <property type="protein sequence ID" value="KAG8481280.1"/>
    <property type="molecule type" value="Genomic_DNA"/>
</dbReference>
<evidence type="ECO:0000313" key="3">
    <source>
        <dbReference type="Proteomes" id="UP000701853"/>
    </source>
</evidence>
<accession>A0A8J6CSY1</accession>
<evidence type="ECO:0000313" key="2">
    <source>
        <dbReference type="EMBL" id="KAG8481280.1"/>
    </source>
</evidence>
<dbReference type="AlphaFoldDB" id="A0A8J6CSY1"/>
<organism evidence="2 3">
    <name type="scientific">Gossypium anomalum</name>
    <dbReference type="NCBI Taxonomy" id="47600"/>
    <lineage>
        <taxon>Eukaryota</taxon>
        <taxon>Viridiplantae</taxon>
        <taxon>Streptophyta</taxon>
        <taxon>Embryophyta</taxon>
        <taxon>Tracheophyta</taxon>
        <taxon>Spermatophyta</taxon>
        <taxon>Magnoliopsida</taxon>
        <taxon>eudicotyledons</taxon>
        <taxon>Gunneridae</taxon>
        <taxon>Pentapetalae</taxon>
        <taxon>rosids</taxon>
        <taxon>malvids</taxon>
        <taxon>Malvales</taxon>
        <taxon>Malvaceae</taxon>
        <taxon>Malvoideae</taxon>
        <taxon>Gossypium</taxon>
    </lineage>
</organism>
<gene>
    <name evidence="2" type="ORF">CXB51_026115</name>
</gene>
<dbReference type="Proteomes" id="UP000701853">
    <property type="component" value="Chromosome 10"/>
</dbReference>
<sequence>MWFLLSSPIRPAPPSSKIRRAQAADDASSTPNFFAAHFALVRRFVTEHIYDVAWWRSIRHGGGVWCARKACGG</sequence>
<feature type="region of interest" description="Disordered" evidence="1">
    <location>
        <begin position="1"/>
        <end position="28"/>
    </location>
</feature>
<evidence type="ECO:0000256" key="1">
    <source>
        <dbReference type="SAM" id="MobiDB-lite"/>
    </source>
</evidence>
<name>A0A8J6CSY1_9ROSI</name>
<protein>
    <submittedName>
        <fullName evidence="2">Uncharacterized protein</fullName>
    </submittedName>
</protein>
<proteinExistence type="predicted"/>